<dbReference type="OrthoDB" id="1364115at2"/>
<sequence>MKKQHSEILKLISTYLEENPNQRFAQALFNLGITEFKKNSAEFELRDIYNDADNEIIKRIELNLNWFKFQEKVSKQIETQKENLQGMTLNEMLYATELMSDFDDYRNSNKKYAEFILFRLGVDYESILQILK</sequence>
<dbReference type="Proteomes" id="UP000275719">
    <property type="component" value="Unassembled WGS sequence"/>
</dbReference>
<dbReference type="RefSeq" id="WP_125020338.1">
    <property type="nucleotide sequence ID" value="NZ_RQVQ01000077.1"/>
</dbReference>
<evidence type="ECO:0000313" key="2">
    <source>
        <dbReference type="Proteomes" id="UP000275719"/>
    </source>
</evidence>
<proteinExistence type="predicted"/>
<gene>
    <name evidence="1" type="ORF">EG240_16015</name>
</gene>
<accession>A0A3P3VWE6</accession>
<reference evidence="1 2" key="1">
    <citation type="submission" date="2018-11" db="EMBL/GenBank/DDBJ databases">
        <title>Flavobacterium sp. nov., YIM 102701-2 draft genome.</title>
        <authorList>
            <person name="Li G."/>
            <person name="Jiang Y."/>
        </authorList>
    </citation>
    <scope>NUCLEOTIDE SEQUENCE [LARGE SCALE GENOMIC DNA]</scope>
    <source>
        <strain evidence="1 2">YIM 102701-2</strain>
    </source>
</reference>
<comment type="caution">
    <text evidence="1">The sequence shown here is derived from an EMBL/GenBank/DDBJ whole genome shotgun (WGS) entry which is preliminary data.</text>
</comment>
<organism evidence="1 2">
    <name type="scientific">Paenimyroides tangerinum</name>
    <dbReference type="NCBI Taxonomy" id="2488728"/>
    <lineage>
        <taxon>Bacteria</taxon>
        <taxon>Pseudomonadati</taxon>
        <taxon>Bacteroidota</taxon>
        <taxon>Flavobacteriia</taxon>
        <taxon>Flavobacteriales</taxon>
        <taxon>Flavobacteriaceae</taxon>
        <taxon>Paenimyroides</taxon>
    </lineage>
</organism>
<keyword evidence="2" id="KW-1185">Reference proteome</keyword>
<dbReference type="EMBL" id="RQVQ01000077">
    <property type="protein sequence ID" value="RRJ86667.1"/>
    <property type="molecule type" value="Genomic_DNA"/>
</dbReference>
<name>A0A3P3VWE6_9FLAO</name>
<protein>
    <submittedName>
        <fullName evidence="1">Uncharacterized protein</fullName>
    </submittedName>
</protein>
<dbReference type="AlphaFoldDB" id="A0A3P3VWE6"/>
<evidence type="ECO:0000313" key="1">
    <source>
        <dbReference type="EMBL" id="RRJ86667.1"/>
    </source>
</evidence>